<dbReference type="SUPFAM" id="SSF54928">
    <property type="entry name" value="RNA-binding domain, RBD"/>
    <property type="match status" value="1"/>
</dbReference>
<feature type="compositionally biased region" description="Polar residues" evidence="2">
    <location>
        <begin position="109"/>
        <end position="120"/>
    </location>
</feature>
<feature type="compositionally biased region" description="Polar residues" evidence="2">
    <location>
        <begin position="136"/>
        <end position="158"/>
    </location>
</feature>
<dbReference type="Pfam" id="PF00076">
    <property type="entry name" value="RRM_1"/>
    <property type="match status" value="1"/>
</dbReference>
<proteinExistence type="predicted"/>
<name>A0A9P4S4C0_9PEZI</name>
<dbReference type="InterPro" id="IPR052600">
    <property type="entry name" value="Nuc_rcpt_coact/corep"/>
</dbReference>
<dbReference type="InterPro" id="IPR035979">
    <property type="entry name" value="RBD_domain_sf"/>
</dbReference>
<dbReference type="PANTHER" id="PTHR23295:SF6">
    <property type="entry name" value="NEOSIN, ISOFORM A"/>
    <property type="match status" value="1"/>
</dbReference>
<keyword evidence="1" id="KW-0694">RNA-binding</keyword>
<feature type="compositionally biased region" description="Polar residues" evidence="2">
    <location>
        <begin position="71"/>
        <end position="99"/>
    </location>
</feature>
<dbReference type="OrthoDB" id="10044938at2759"/>
<feature type="compositionally biased region" description="Polar residues" evidence="2">
    <location>
        <begin position="29"/>
        <end position="56"/>
    </location>
</feature>
<dbReference type="AlphaFoldDB" id="A0A9P4S4C0"/>
<dbReference type="PANTHER" id="PTHR23295">
    <property type="entry name" value="NUCLEAR RECEPTOR COACTIVATOR 5-RELATED"/>
    <property type="match status" value="1"/>
</dbReference>
<dbReference type="Gene3D" id="3.30.70.330">
    <property type="match status" value="1"/>
</dbReference>
<feature type="compositionally biased region" description="Polar residues" evidence="2">
    <location>
        <begin position="764"/>
        <end position="782"/>
    </location>
</feature>
<evidence type="ECO:0000259" key="3">
    <source>
        <dbReference type="PROSITE" id="PS50102"/>
    </source>
</evidence>
<organism evidence="4 5">
    <name type="scientific">Patellaria atrata CBS 101060</name>
    <dbReference type="NCBI Taxonomy" id="1346257"/>
    <lineage>
        <taxon>Eukaryota</taxon>
        <taxon>Fungi</taxon>
        <taxon>Dikarya</taxon>
        <taxon>Ascomycota</taxon>
        <taxon>Pezizomycotina</taxon>
        <taxon>Dothideomycetes</taxon>
        <taxon>Dothideomycetes incertae sedis</taxon>
        <taxon>Patellariales</taxon>
        <taxon>Patellariaceae</taxon>
        <taxon>Patellaria</taxon>
    </lineage>
</organism>
<dbReference type="InterPro" id="IPR034167">
    <property type="entry name" value="Nab3_RRM"/>
</dbReference>
<feature type="compositionally biased region" description="Basic and acidic residues" evidence="2">
    <location>
        <begin position="466"/>
        <end position="479"/>
    </location>
</feature>
<evidence type="ECO:0000256" key="1">
    <source>
        <dbReference type="PROSITE-ProRule" id="PRU00176"/>
    </source>
</evidence>
<feature type="compositionally biased region" description="Polar residues" evidence="2">
    <location>
        <begin position="264"/>
        <end position="286"/>
    </location>
</feature>
<dbReference type="InterPro" id="IPR012677">
    <property type="entry name" value="Nucleotide-bd_a/b_plait_sf"/>
</dbReference>
<sequence>MTPSPPEEAPEFRGKTLTPVSPKPVHFPSPSNIPILQQQMDPQYETSMQMNASRTAYQPYPQNEYQPPPSNITYSNQGSDNRGSISHASNDGNRSSNYAHSVAFGNGGHNQDNNSFQNFVAPNMSVGDTPNDAYANPSQMTQNPNANGPMGSLNNSYTGMDIQALLDNLNSSNPPAAPPSADPSVQSAAPTNLTSSSSALPGNPSLPPRPPPQEKPATHPNYAPGDDIRQYHPHSQKNPGASYRAQGALPALNTNATGVGMNPVSATYQQPTPKSASHKQSPSSGIYRQREPIDRRGEREPPDEDDVPWGPDVQREYDEFLRDERVYVTEGQWDKFPPNSRLFIGNLPTEKVTKRDLFHVFHKHGKLAQISLKQAYGFVQFLEADACYEALQEEQGMMVRGRKMHLEISKPQKNARNADGNARGGARRRSRSPDYTRGGTGSQQGPRAVDRYTSDANMRGPNASPRSRDFRRGRDDYRPGRSPSPRGYGRNRSRDRYDGRRRSRSRSPYGYRDRHRSPTPRRDVEDDLPLPYRAPRDVPEVQLLVLDNLDRAFITYVEDILRGRDIHVDVLLLSPRLDEAAVVRRQILEGVLGVSKLTYKSQQTGKIPLQLFDRRAGADNVQFTEYDNLDPSICAELVIQAKQTHAAPSVSYAPPQVSYGLPPPIPHQQAPVAPAGTDISNIVSSLTSPDLQKLLGALQQPPSQAAQRQAPPPSTIAPDLTRLLSNTAPLNQQGNSRYPQQMPQPSQAYNPYGSVPGNPHLASILSNVPPSATPQQSPNTQAPPDMNKLMEQLTNYNRR</sequence>
<evidence type="ECO:0000313" key="5">
    <source>
        <dbReference type="Proteomes" id="UP000799429"/>
    </source>
</evidence>
<comment type="caution">
    <text evidence="4">The sequence shown here is derived from an EMBL/GenBank/DDBJ whole genome shotgun (WGS) entry which is preliminary data.</text>
</comment>
<dbReference type="EMBL" id="MU006106">
    <property type="protein sequence ID" value="KAF2835914.1"/>
    <property type="molecule type" value="Genomic_DNA"/>
</dbReference>
<feature type="compositionally biased region" description="Pro residues" evidence="2">
    <location>
        <begin position="204"/>
        <end position="214"/>
    </location>
</feature>
<feature type="region of interest" description="Disordered" evidence="2">
    <location>
        <begin position="1"/>
        <end position="312"/>
    </location>
</feature>
<dbReference type="Proteomes" id="UP000799429">
    <property type="component" value="Unassembled WGS sequence"/>
</dbReference>
<reference evidence="4" key="1">
    <citation type="journal article" date="2020" name="Stud. Mycol.">
        <title>101 Dothideomycetes genomes: a test case for predicting lifestyles and emergence of pathogens.</title>
        <authorList>
            <person name="Haridas S."/>
            <person name="Albert R."/>
            <person name="Binder M."/>
            <person name="Bloem J."/>
            <person name="Labutti K."/>
            <person name="Salamov A."/>
            <person name="Andreopoulos B."/>
            <person name="Baker S."/>
            <person name="Barry K."/>
            <person name="Bills G."/>
            <person name="Bluhm B."/>
            <person name="Cannon C."/>
            <person name="Castanera R."/>
            <person name="Culley D."/>
            <person name="Daum C."/>
            <person name="Ezra D."/>
            <person name="Gonzalez J."/>
            <person name="Henrissat B."/>
            <person name="Kuo A."/>
            <person name="Liang C."/>
            <person name="Lipzen A."/>
            <person name="Lutzoni F."/>
            <person name="Magnuson J."/>
            <person name="Mondo S."/>
            <person name="Nolan M."/>
            <person name="Ohm R."/>
            <person name="Pangilinan J."/>
            <person name="Park H.-J."/>
            <person name="Ramirez L."/>
            <person name="Alfaro M."/>
            <person name="Sun H."/>
            <person name="Tritt A."/>
            <person name="Yoshinaga Y."/>
            <person name="Zwiers L.-H."/>
            <person name="Turgeon B."/>
            <person name="Goodwin S."/>
            <person name="Spatafora J."/>
            <person name="Crous P."/>
            <person name="Grigoriev I."/>
        </authorList>
    </citation>
    <scope>NUCLEOTIDE SEQUENCE</scope>
    <source>
        <strain evidence="4">CBS 101060</strain>
    </source>
</reference>
<feature type="compositionally biased region" description="Basic and acidic residues" evidence="2">
    <location>
        <begin position="288"/>
        <end position="300"/>
    </location>
</feature>
<dbReference type="PROSITE" id="PS50102">
    <property type="entry name" value="RRM"/>
    <property type="match status" value="1"/>
</dbReference>
<gene>
    <name evidence="4" type="ORF">M501DRAFT_1007738</name>
</gene>
<keyword evidence="5" id="KW-1185">Reference proteome</keyword>
<feature type="domain" description="RRM" evidence="3">
    <location>
        <begin position="340"/>
        <end position="411"/>
    </location>
</feature>
<dbReference type="GO" id="GO:0003723">
    <property type="term" value="F:RNA binding"/>
    <property type="evidence" value="ECO:0007669"/>
    <property type="project" value="UniProtKB-UniRule"/>
</dbReference>
<dbReference type="SMART" id="SM00360">
    <property type="entry name" value="RRM"/>
    <property type="match status" value="1"/>
</dbReference>
<dbReference type="CDD" id="cd12342">
    <property type="entry name" value="RRM_Nab3p"/>
    <property type="match status" value="1"/>
</dbReference>
<evidence type="ECO:0000313" key="4">
    <source>
        <dbReference type="EMBL" id="KAF2835914.1"/>
    </source>
</evidence>
<feature type="region of interest" description="Disordered" evidence="2">
    <location>
        <begin position="407"/>
        <end position="532"/>
    </location>
</feature>
<evidence type="ECO:0000256" key="2">
    <source>
        <dbReference type="SAM" id="MobiDB-lite"/>
    </source>
</evidence>
<feature type="compositionally biased region" description="Polar residues" evidence="2">
    <location>
        <begin position="191"/>
        <end position="200"/>
    </location>
</feature>
<accession>A0A9P4S4C0</accession>
<feature type="region of interest" description="Disordered" evidence="2">
    <location>
        <begin position="729"/>
        <end position="786"/>
    </location>
</feature>
<protein>
    <recommendedName>
        <fullName evidence="3">RRM domain-containing protein</fullName>
    </recommendedName>
</protein>
<dbReference type="InterPro" id="IPR000504">
    <property type="entry name" value="RRM_dom"/>
</dbReference>
<feature type="compositionally biased region" description="Polar residues" evidence="2">
    <location>
        <begin position="729"/>
        <end position="749"/>
    </location>
</feature>